<dbReference type="Proteomes" id="UP001225134">
    <property type="component" value="Unassembled WGS sequence"/>
</dbReference>
<comment type="caution">
    <text evidence="1">The sequence shown here is derived from an EMBL/GenBank/DDBJ whole genome shotgun (WGS) entry which is preliminary data.</text>
</comment>
<reference evidence="1 2" key="1">
    <citation type="submission" date="2023-06" db="EMBL/GenBank/DDBJ databases">
        <title>Antibody response to the Sneathia vaginalis cytopathogenic toxin A during pregnancy.</title>
        <authorList>
            <person name="Mccoy Z.T."/>
            <person name="Serrano M.G."/>
            <person name="Spaine K."/>
            <person name="Edwards D.J."/>
            <person name="Buck G.A."/>
            <person name="Jefferson K."/>
        </authorList>
    </citation>
    <scope>NUCLEOTIDE SEQUENCE [LARGE SCALE GENOMIC DNA]</scope>
    <source>
        <strain evidence="1 2">CCUG 42621</strain>
    </source>
</reference>
<evidence type="ECO:0000313" key="2">
    <source>
        <dbReference type="Proteomes" id="UP001225134"/>
    </source>
</evidence>
<keyword evidence="2" id="KW-1185">Reference proteome</keyword>
<evidence type="ECO:0008006" key="3">
    <source>
        <dbReference type="Google" id="ProtNLM"/>
    </source>
</evidence>
<evidence type="ECO:0000313" key="1">
    <source>
        <dbReference type="EMBL" id="MDK9580168.1"/>
    </source>
</evidence>
<name>A0ABT7HI26_9FUSO</name>
<protein>
    <recommendedName>
        <fullName evidence="3">Lipoprotein</fullName>
    </recommendedName>
</protein>
<organism evidence="1 2">
    <name type="scientific">Sneathia sanguinegens</name>
    <dbReference type="NCBI Taxonomy" id="40543"/>
    <lineage>
        <taxon>Bacteria</taxon>
        <taxon>Fusobacteriati</taxon>
        <taxon>Fusobacteriota</taxon>
        <taxon>Fusobacteriia</taxon>
        <taxon>Fusobacteriales</taxon>
        <taxon>Leptotrichiaceae</taxon>
        <taxon>Sneathia</taxon>
    </lineage>
</organism>
<dbReference type="EMBL" id="JASSPP010000001">
    <property type="protein sequence ID" value="MDK9580168.1"/>
    <property type="molecule type" value="Genomic_DNA"/>
</dbReference>
<dbReference type="RefSeq" id="WP_285152544.1">
    <property type="nucleotide sequence ID" value="NZ_JASSPP010000001.1"/>
</dbReference>
<proteinExistence type="predicted"/>
<accession>A0ABT7HI26</accession>
<sequence length="171" mass="21163">MKMKYLGMLIAMAIVNTSCTDLLISYPYDYYDDYNYDYNYDYNDGYYQGRVDEKKAQYIKEAKKDKEWSKIINTDNLKKNDPWDSIIKVERKPDKYIYRYGRKYNLVETDRTYNYYKGRRYLYRYIDSYDDTYESNVDLGYSIYRNGRVMTLELFRNEYNGKFYVIDDYYR</sequence>
<gene>
    <name evidence="1" type="ORF">QQA45_01340</name>
</gene>